<keyword evidence="5" id="KW-0282">Flagellum</keyword>
<comment type="caution">
    <text evidence="10">The sequence shown here is derived from an EMBL/GenBank/DDBJ whole genome shotgun (WGS) entry which is preliminary data.</text>
</comment>
<evidence type="ECO:0000256" key="4">
    <source>
        <dbReference type="ARBA" id="ARBA00022553"/>
    </source>
</evidence>
<keyword evidence="8" id="KW-0966">Cell projection</keyword>
<feature type="region of interest" description="Disordered" evidence="9">
    <location>
        <begin position="156"/>
        <end position="234"/>
    </location>
</feature>
<evidence type="ECO:0000313" key="11">
    <source>
        <dbReference type="Proteomes" id="UP001159363"/>
    </source>
</evidence>
<keyword evidence="11" id="KW-1185">Reference proteome</keyword>
<evidence type="ECO:0000256" key="5">
    <source>
        <dbReference type="ARBA" id="ARBA00022846"/>
    </source>
</evidence>
<dbReference type="Pfam" id="PF06098">
    <property type="entry name" value="Radial_spoke_3"/>
    <property type="match status" value="1"/>
</dbReference>
<feature type="compositionally biased region" description="Polar residues" evidence="9">
    <location>
        <begin position="166"/>
        <end position="187"/>
    </location>
</feature>
<feature type="compositionally biased region" description="Acidic residues" evidence="9">
    <location>
        <begin position="224"/>
        <end position="234"/>
    </location>
</feature>
<comment type="similarity">
    <text evidence="2">Belongs to the flagellar radial spoke RSP3 family.</text>
</comment>
<name>A0ABQ9H3J7_9NEOP</name>
<evidence type="ECO:0000313" key="10">
    <source>
        <dbReference type="EMBL" id="KAJ8878753.1"/>
    </source>
</evidence>
<sequence length="234" mass="26191">MAVMWQVLEEEEMADLLAQQRRYLAARAVELAEQQRLEEQERRLREETDRRIADASVARRHQAEAKERVAAAALVRGHLEGLLPSVLRGLADAGVLVDDVRADVIDGFLPWLADHVEKRVGSSVQGREVLDDILKQVLIEQRRVYSELGERRLAGEKVTLVEPPHTETSPAETSNLERSPAASTTEEPSIVPPDPADIPDQSSDPEATVRKRSVPETNRQFSDILEEPEDIEDA</sequence>
<accession>A0ABQ9H3J7</accession>
<evidence type="ECO:0000256" key="9">
    <source>
        <dbReference type="SAM" id="MobiDB-lite"/>
    </source>
</evidence>
<dbReference type="PANTHER" id="PTHR21648:SF0">
    <property type="entry name" value="RADIAL SPOKE HEAD PROTEIN 3 HOMOLOG"/>
    <property type="match status" value="1"/>
</dbReference>
<keyword evidence="4" id="KW-0597">Phosphoprotein</keyword>
<keyword evidence="6" id="KW-0969">Cilium</keyword>
<comment type="subcellular location">
    <subcellularLocation>
        <location evidence="1">Cytoplasm</location>
        <location evidence="1">Cytoskeleton</location>
        <location evidence="1">Flagellum axoneme</location>
    </subcellularLocation>
</comment>
<reference evidence="10 11" key="1">
    <citation type="submission" date="2023-02" db="EMBL/GenBank/DDBJ databases">
        <title>LHISI_Scaffold_Assembly.</title>
        <authorList>
            <person name="Stuart O.P."/>
            <person name="Cleave R."/>
            <person name="Magrath M.J.L."/>
            <person name="Mikheyev A.S."/>
        </authorList>
    </citation>
    <scope>NUCLEOTIDE SEQUENCE [LARGE SCALE GENOMIC DNA]</scope>
    <source>
        <strain evidence="10">Daus_M_001</strain>
        <tissue evidence="10">Leg muscle</tissue>
    </source>
</reference>
<evidence type="ECO:0000256" key="7">
    <source>
        <dbReference type="ARBA" id="ARBA00023212"/>
    </source>
</evidence>
<evidence type="ECO:0000256" key="2">
    <source>
        <dbReference type="ARBA" id="ARBA00006737"/>
    </source>
</evidence>
<keyword evidence="3" id="KW-0963">Cytoplasm</keyword>
<gene>
    <name evidence="10" type="ORF">PR048_019339</name>
</gene>
<protein>
    <submittedName>
        <fullName evidence="10">Uncharacterized protein</fullName>
    </submittedName>
</protein>
<dbReference type="Proteomes" id="UP001159363">
    <property type="component" value="Chromosome 6"/>
</dbReference>
<dbReference type="PANTHER" id="PTHR21648">
    <property type="entry name" value="FLAGELLAR RADIAL SPOKE PROTEIN 3"/>
    <property type="match status" value="1"/>
</dbReference>
<evidence type="ECO:0000256" key="1">
    <source>
        <dbReference type="ARBA" id="ARBA00004611"/>
    </source>
</evidence>
<evidence type="ECO:0000256" key="6">
    <source>
        <dbReference type="ARBA" id="ARBA00023069"/>
    </source>
</evidence>
<keyword evidence="7" id="KW-0206">Cytoskeleton</keyword>
<proteinExistence type="inferred from homology"/>
<evidence type="ECO:0000256" key="8">
    <source>
        <dbReference type="ARBA" id="ARBA00023273"/>
    </source>
</evidence>
<evidence type="ECO:0000256" key="3">
    <source>
        <dbReference type="ARBA" id="ARBA00022490"/>
    </source>
</evidence>
<dbReference type="EMBL" id="JARBHB010000007">
    <property type="protein sequence ID" value="KAJ8878753.1"/>
    <property type="molecule type" value="Genomic_DNA"/>
</dbReference>
<dbReference type="InterPro" id="IPR009290">
    <property type="entry name" value="Radial_spoke_3"/>
</dbReference>
<organism evidence="10 11">
    <name type="scientific">Dryococelus australis</name>
    <dbReference type="NCBI Taxonomy" id="614101"/>
    <lineage>
        <taxon>Eukaryota</taxon>
        <taxon>Metazoa</taxon>
        <taxon>Ecdysozoa</taxon>
        <taxon>Arthropoda</taxon>
        <taxon>Hexapoda</taxon>
        <taxon>Insecta</taxon>
        <taxon>Pterygota</taxon>
        <taxon>Neoptera</taxon>
        <taxon>Polyneoptera</taxon>
        <taxon>Phasmatodea</taxon>
        <taxon>Verophasmatodea</taxon>
        <taxon>Anareolatae</taxon>
        <taxon>Phasmatidae</taxon>
        <taxon>Eurycanthinae</taxon>
        <taxon>Dryococelus</taxon>
    </lineage>
</organism>